<sequence length="110" mass="12804">MNLISTDMNRFSVLYMFKGQYHHIGATTHQEALSMLNNLSTNTKRVPVGIYDAKTELFEWEPSRQQNYNQADFEEQGKLATQIITIAQSLRRRDATWQPASTFRRPSFFA</sequence>
<protein>
    <submittedName>
        <fullName evidence="1">Uncharacterized protein</fullName>
    </submittedName>
</protein>
<evidence type="ECO:0000313" key="2">
    <source>
        <dbReference type="Proteomes" id="UP000232883"/>
    </source>
</evidence>
<dbReference type="EMBL" id="CP025096">
    <property type="protein sequence ID" value="AUD04499.1"/>
    <property type="molecule type" value="Genomic_DNA"/>
</dbReference>
<evidence type="ECO:0000313" key="1">
    <source>
        <dbReference type="EMBL" id="AUD04499.1"/>
    </source>
</evidence>
<accession>A0A2K8Z3U3</accession>
<gene>
    <name evidence="1" type="ORF">CWM47_23210</name>
</gene>
<keyword evidence="2" id="KW-1185">Reference proteome</keyword>
<organism evidence="1 2">
    <name type="scientific">Spirosoma pollinicola</name>
    <dbReference type="NCBI Taxonomy" id="2057025"/>
    <lineage>
        <taxon>Bacteria</taxon>
        <taxon>Pseudomonadati</taxon>
        <taxon>Bacteroidota</taxon>
        <taxon>Cytophagia</taxon>
        <taxon>Cytophagales</taxon>
        <taxon>Cytophagaceae</taxon>
        <taxon>Spirosoma</taxon>
    </lineage>
</organism>
<reference evidence="1 2" key="1">
    <citation type="submission" date="2017-11" db="EMBL/GenBank/DDBJ databases">
        <title>Taxonomic description and genome sequences of Spirosoma HA7 sp. nov., isolated from pollen microhabitat of Corylus avellana.</title>
        <authorList>
            <person name="Ambika Manirajan B."/>
            <person name="Suarez C."/>
            <person name="Ratering S."/>
            <person name="Geissler-Plaum R."/>
            <person name="Cardinale M."/>
            <person name="Sylvia S."/>
        </authorList>
    </citation>
    <scope>NUCLEOTIDE SEQUENCE [LARGE SCALE GENOMIC DNA]</scope>
    <source>
        <strain evidence="1 2">HA7</strain>
    </source>
</reference>
<dbReference type="Proteomes" id="UP000232883">
    <property type="component" value="Chromosome"/>
</dbReference>
<dbReference type="KEGG" id="spir:CWM47_23210"/>
<dbReference type="AlphaFoldDB" id="A0A2K8Z3U3"/>
<dbReference type="OrthoDB" id="960890at2"/>
<name>A0A2K8Z3U3_9BACT</name>
<proteinExistence type="predicted"/>